<dbReference type="InterPro" id="IPR050390">
    <property type="entry name" value="C5-Methyltransferase"/>
</dbReference>
<evidence type="ECO:0000256" key="4">
    <source>
        <dbReference type="ARBA" id="ARBA00022691"/>
    </source>
</evidence>
<keyword evidence="4" id="KW-0949">S-adenosyl-L-methionine</keyword>
<proteinExistence type="predicted"/>
<name>A0A7S3AQM1_9EUKA</name>
<keyword evidence="3" id="KW-0808">Transferase</keyword>
<evidence type="ECO:0000256" key="5">
    <source>
        <dbReference type="SAM" id="MobiDB-lite"/>
    </source>
</evidence>
<evidence type="ECO:0000256" key="2">
    <source>
        <dbReference type="ARBA" id="ARBA00022603"/>
    </source>
</evidence>
<protein>
    <recommendedName>
        <fullName evidence="1">DNA (cytosine-5-)-methyltransferase</fullName>
        <ecNumber evidence="1">2.1.1.37</ecNumber>
    </recommendedName>
</protein>
<dbReference type="InterPro" id="IPR031303">
    <property type="entry name" value="C5_meth_CS"/>
</dbReference>
<gene>
    <name evidence="6" type="ORF">HERI1096_LOCUS12139</name>
</gene>
<dbReference type="GO" id="GO:0003677">
    <property type="term" value="F:DNA binding"/>
    <property type="evidence" value="ECO:0007669"/>
    <property type="project" value="TreeGrafter"/>
</dbReference>
<sequence length="253" mass="27910">MKTHLLNAPPADDDTLLSPLTLRDAFSDLPSITSTTRGFGANEPNRAPKQSTQAPHRATRYAGKTSSKEAVGPTCAYQEAARRGCAGDELHDHESFVLNEDDFDRVAALPLEPTDSKRKRVCWEDLPTKGKTRSGKPLVPAYATSYRRKEACFGRLKWSDIVPTVVCRPEPHNRPIVHPDENRILSIRENARIQGFPDWYEFSGCIYARYRQVGNAVSPMLATRLGEQILIAYAGGDARGEGAEASPAEAMQS</sequence>
<dbReference type="InterPro" id="IPR029063">
    <property type="entry name" value="SAM-dependent_MTases_sf"/>
</dbReference>
<feature type="region of interest" description="Disordered" evidence="5">
    <location>
        <begin position="31"/>
        <end position="65"/>
    </location>
</feature>
<dbReference type="GO" id="GO:0003886">
    <property type="term" value="F:DNA (cytosine-5-)-methyltransferase activity"/>
    <property type="evidence" value="ECO:0007669"/>
    <property type="project" value="UniProtKB-EC"/>
</dbReference>
<dbReference type="EC" id="2.1.1.37" evidence="1"/>
<dbReference type="GO" id="GO:0044027">
    <property type="term" value="P:negative regulation of gene expression via chromosomal CpG island methylation"/>
    <property type="evidence" value="ECO:0007669"/>
    <property type="project" value="TreeGrafter"/>
</dbReference>
<evidence type="ECO:0000256" key="1">
    <source>
        <dbReference type="ARBA" id="ARBA00011975"/>
    </source>
</evidence>
<dbReference type="GO" id="GO:0032259">
    <property type="term" value="P:methylation"/>
    <property type="evidence" value="ECO:0007669"/>
    <property type="project" value="UniProtKB-KW"/>
</dbReference>
<evidence type="ECO:0000256" key="3">
    <source>
        <dbReference type="ARBA" id="ARBA00022679"/>
    </source>
</evidence>
<dbReference type="PANTHER" id="PTHR10629:SF50">
    <property type="entry name" value="DNA (CYTOSINE-5)-METHYLTRANSFERASE CMT3"/>
    <property type="match status" value="1"/>
</dbReference>
<dbReference type="Gene3D" id="3.90.120.10">
    <property type="entry name" value="DNA Methylase, subunit A, domain 2"/>
    <property type="match status" value="1"/>
</dbReference>
<reference evidence="6" key="1">
    <citation type="submission" date="2021-01" db="EMBL/GenBank/DDBJ databases">
        <authorList>
            <person name="Corre E."/>
            <person name="Pelletier E."/>
            <person name="Niang G."/>
            <person name="Scheremetjew M."/>
            <person name="Finn R."/>
            <person name="Kale V."/>
            <person name="Holt S."/>
            <person name="Cochrane G."/>
            <person name="Meng A."/>
            <person name="Brown T."/>
            <person name="Cohen L."/>
        </authorList>
    </citation>
    <scope>NUCLEOTIDE SEQUENCE</scope>
    <source>
        <strain evidence="6">CCMP281</strain>
    </source>
</reference>
<dbReference type="PROSITE" id="PS00095">
    <property type="entry name" value="C5_MTASE_2"/>
    <property type="match status" value="1"/>
</dbReference>
<dbReference type="AlphaFoldDB" id="A0A7S3AQM1"/>
<dbReference type="InterPro" id="IPR001525">
    <property type="entry name" value="C5_MeTfrase"/>
</dbReference>
<dbReference type="SUPFAM" id="SSF53335">
    <property type="entry name" value="S-adenosyl-L-methionine-dependent methyltransferases"/>
    <property type="match status" value="1"/>
</dbReference>
<dbReference type="Pfam" id="PF00145">
    <property type="entry name" value="DNA_methylase"/>
    <property type="match status" value="1"/>
</dbReference>
<evidence type="ECO:0000313" key="6">
    <source>
        <dbReference type="EMBL" id="CAE0111479.1"/>
    </source>
</evidence>
<dbReference type="GO" id="GO:0005634">
    <property type="term" value="C:nucleus"/>
    <property type="evidence" value="ECO:0007669"/>
    <property type="project" value="TreeGrafter"/>
</dbReference>
<organism evidence="6">
    <name type="scientific">Haptolina ericina</name>
    <dbReference type="NCBI Taxonomy" id="156174"/>
    <lineage>
        <taxon>Eukaryota</taxon>
        <taxon>Haptista</taxon>
        <taxon>Haptophyta</taxon>
        <taxon>Prymnesiophyceae</taxon>
        <taxon>Prymnesiales</taxon>
        <taxon>Prymnesiaceae</taxon>
        <taxon>Haptolina</taxon>
    </lineage>
</organism>
<accession>A0A7S3AQM1</accession>
<dbReference type="PANTHER" id="PTHR10629">
    <property type="entry name" value="CYTOSINE-SPECIFIC METHYLTRANSFERASE"/>
    <property type="match status" value="1"/>
</dbReference>
<keyword evidence="2" id="KW-0489">Methyltransferase</keyword>
<dbReference type="EMBL" id="HBHX01021751">
    <property type="protein sequence ID" value="CAE0111479.1"/>
    <property type="molecule type" value="Transcribed_RNA"/>
</dbReference>